<dbReference type="RefSeq" id="WP_055276898.1">
    <property type="nucleotide sequence ID" value="NZ_CYZV01000023.1"/>
</dbReference>
<proteinExistence type="predicted"/>
<gene>
    <name evidence="1" type="ORF">ERS852470_02208</name>
</gene>
<protein>
    <submittedName>
        <fullName evidence="1">Transcriptional regulator</fullName>
    </submittedName>
</protein>
<accession>A0A174ETK2</accession>
<dbReference type="EMBL" id="CYZV01000023">
    <property type="protein sequence ID" value="CUO39295.1"/>
    <property type="molecule type" value="Genomic_DNA"/>
</dbReference>
<name>A0A174ETK2_9CLOT</name>
<dbReference type="OrthoDB" id="1917280at2"/>
<dbReference type="AlphaFoldDB" id="A0A174ETK2"/>
<sequence length="139" mass="16481">MINKGSWKEDDKILIEMFNNGRTALEISIKLRRTKEAVQKRIQYLKKKKIIFELDRKLKQIELREINKAINYENSKLMSDSSLIKSSLSAYKNNSKGDLVLDTEKAKINGYEYTYDMPNKLRNNEGREYDKTFIYRKTS</sequence>
<reference evidence="1 2" key="1">
    <citation type="submission" date="2015-09" db="EMBL/GenBank/DDBJ databases">
        <authorList>
            <consortium name="Pathogen Informatics"/>
        </authorList>
    </citation>
    <scope>NUCLEOTIDE SEQUENCE [LARGE SCALE GENOMIC DNA]</scope>
    <source>
        <strain evidence="1 2">2789STDY5834855</strain>
    </source>
</reference>
<dbReference type="Proteomes" id="UP000095558">
    <property type="component" value="Unassembled WGS sequence"/>
</dbReference>
<organism evidence="1 2">
    <name type="scientific">Clostridium disporicum</name>
    <dbReference type="NCBI Taxonomy" id="84024"/>
    <lineage>
        <taxon>Bacteria</taxon>
        <taxon>Bacillati</taxon>
        <taxon>Bacillota</taxon>
        <taxon>Clostridia</taxon>
        <taxon>Eubacteriales</taxon>
        <taxon>Clostridiaceae</taxon>
        <taxon>Clostridium</taxon>
    </lineage>
</organism>
<evidence type="ECO:0000313" key="2">
    <source>
        <dbReference type="Proteomes" id="UP000095558"/>
    </source>
</evidence>
<evidence type="ECO:0000313" key="1">
    <source>
        <dbReference type="EMBL" id="CUO39295.1"/>
    </source>
</evidence>